<organism evidence="4 5">
    <name type="scientific">Pontibacterium sinense</name>
    <dbReference type="NCBI Taxonomy" id="2781979"/>
    <lineage>
        <taxon>Bacteria</taxon>
        <taxon>Pseudomonadati</taxon>
        <taxon>Pseudomonadota</taxon>
        <taxon>Gammaproteobacteria</taxon>
        <taxon>Oceanospirillales</taxon>
        <taxon>Oceanospirillaceae</taxon>
        <taxon>Pontibacterium</taxon>
    </lineage>
</organism>
<dbReference type="InterPro" id="IPR036526">
    <property type="entry name" value="C-N_Hydrolase_sf"/>
</dbReference>
<dbReference type="Proteomes" id="UP000640333">
    <property type="component" value="Unassembled WGS sequence"/>
</dbReference>
<proteinExistence type="inferred from homology"/>
<comment type="similarity">
    <text evidence="1">Belongs to the carbon-nitrogen hydrolase superfamily. NIT1/NIT2 family.</text>
</comment>
<evidence type="ECO:0000259" key="3">
    <source>
        <dbReference type="PROSITE" id="PS50263"/>
    </source>
</evidence>
<accession>A0A8J7FAF1</accession>
<evidence type="ECO:0000313" key="5">
    <source>
        <dbReference type="Proteomes" id="UP000640333"/>
    </source>
</evidence>
<evidence type="ECO:0000256" key="1">
    <source>
        <dbReference type="ARBA" id="ARBA00010613"/>
    </source>
</evidence>
<dbReference type="EMBL" id="JADEYS010000007">
    <property type="protein sequence ID" value="MBE9397277.1"/>
    <property type="molecule type" value="Genomic_DNA"/>
</dbReference>
<dbReference type="PANTHER" id="PTHR23088">
    <property type="entry name" value="NITRILASE-RELATED"/>
    <property type="match status" value="1"/>
</dbReference>
<dbReference type="GO" id="GO:0016811">
    <property type="term" value="F:hydrolase activity, acting on carbon-nitrogen (but not peptide) bonds, in linear amides"/>
    <property type="evidence" value="ECO:0007669"/>
    <property type="project" value="InterPro"/>
</dbReference>
<dbReference type="SUPFAM" id="SSF56317">
    <property type="entry name" value="Carbon-nitrogen hydrolase"/>
    <property type="match status" value="1"/>
</dbReference>
<protein>
    <submittedName>
        <fullName evidence="4">Carbon-nitrogen hydrolase family protein</fullName>
    </submittedName>
</protein>
<keyword evidence="5" id="KW-1185">Reference proteome</keyword>
<gene>
    <name evidence="4" type="ORF">IOQ59_08395</name>
</gene>
<dbReference type="InterPro" id="IPR045254">
    <property type="entry name" value="Nit1/2_C-N_Hydrolase"/>
</dbReference>
<evidence type="ECO:0000313" key="4">
    <source>
        <dbReference type="EMBL" id="MBE9397277.1"/>
    </source>
</evidence>
<dbReference type="Pfam" id="PF00795">
    <property type="entry name" value="CN_hydrolase"/>
    <property type="match status" value="1"/>
</dbReference>
<dbReference type="RefSeq" id="WP_193952833.1">
    <property type="nucleotide sequence ID" value="NZ_JADEYS010000007.1"/>
</dbReference>
<dbReference type="InterPro" id="IPR001110">
    <property type="entry name" value="UPF0012_CS"/>
</dbReference>
<dbReference type="InterPro" id="IPR003010">
    <property type="entry name" value="C-N_Hydrolase"/>
</dbReference>
<keyword evidence="2 4" id="KW-0378">Hydrolase</keyword>
<dbReference type="PANTHER" id="PTHR23088:SF27">
    <property type="entry name" value="DEAMINATED GLUTATHIONE AMIDASE"/>
    <property type="match status" value="1"/>
</dbReference>
<dbReference type="Gene3D" id="3.60.110.10">
    <property type="entry name" value="Carbon-nitrogen hydrolase"/>
    <property type="match status" value="1"/>
</dbReference>
<dbReference type="PROSITE" id="PS50263">
    <property type="entry name" value="CN_HYDROLASE"/>
    <property type="match status" value="1"/>
</dbReference>
<dbReference type="AlphaFoldDB" id="A0A8J7FAF1"/>
<evidence type="ECO:0000256" key="2">
    <source>
        <dbReference type="ARBA" id="ARBA00022801"/>
    </source>
</evidence>
<comment type="caution">
    <text evidence="4">The sequence shown here is derived from an EMBL/GenBank/DDBJ whole genome shotgun (WGS) entry which is preliminary data.</text>
</comment>
<dbReference type="CDD" id="cd07572">
    <property type="entry name" value="nit"/>
    <property type="match status" value="1"/>
</dbReference>
<sequence>MKRVALLQMMSTADLESNLEQVTGLLRQAAEQGAVLAVLPENFALMNTEGLRAFAETELDRVVSLLCAQAVDLGIWILLGSVPMSTSEQGEPVIAPRVRAACLLIDSLGNIRARYDKLHLFDVDVADQQKTYRESAFVDAGEELVVVDTPVGALGLSICYDLRFPEQYQGLREAGAELIAVPSAFTHVTGQAHWDVLLRARAIENQVYILGCNQGGAHGEGRESWGHSMIVDPWGSPIAQCQKGKGLVVAEIDLEYLADIRQKMPVLAHRHRTGF</sequence>
<feature type="domain" description="CN hydrolase" evidence="3">
    <location>
        <begin position="2"/>
        <end position="254"/>
    </location>
</feature>
<name>A0A8J7FAF1_9GAMM</name>
<reference evidence="4" key="1">
    <citation type="submission" date="2020-10" db="EMBL/GenBank/DDBJ databases">
        <title>Bacterium isolated from coastal waters sediment.</title>
        <authorList>
            <person name="Chen R.-J."/>
            <person name="Lu D.-C."/>
            <person name="Zhu K.-L."/>
            <person name="Du Z.-J."/>
        </authorList>
    </citation>
    <scope>NUCLEOTIDE SEQUENCE</scope>
    <source>
        <strain evidence="4">N1Y112</strain>
    </source>
</reference>
<dbReference type="PROSITE" id="PS01227">
    <property type="entry name" value="UPF0012"/>
    <property type="match status" value="1"/>
</dbReference>